<dbReference type="AlphaFoldDB" id="A0AAV8WTS5"/>
<name>A0AAV8WTS5_9CUCU</name>
<organism evidence="1 2">
    <name type="scientific">Rhamnusium bicolor</name>
    <dbReference type="NCBI Taxonomy" id="1586634"/>
    <lineage>
        <taxon>Eukaryota</taxon>
        <taxon>Metazoa</taxon>
        <taxon>Ecdysozoa</taxon>
        <taxon>Arthropoda</taxon>
        <taxon>Hexapoda</taxon>
        <taxon>Insecta</taxon>
        <taxon>Pterygota</taxon>
        <taxon>Neoptera</taxon>
        <taxon>Endopterygota</taxon>
        <taxon>Coleoptera</taxon>
        <taxon>Polyphaga</taxon>
        <taxon>Cucujiformia</taxon>
        <taxon>Chrysomeloidea</taxon>
        <taxon>Cerambycidae</taxon>
        <taxon>Lepturinae</taxon>
        <taxon>Rhagiini</taxon>
        <taxon>Rhamnusium</taxon>
    </lineage>
</organism>
<evidence type="ECO:0008006" key="3">
    <source>
        <dbReference type="Google" id="ProtNLM"/>
    </source>
</evidence>
<accession>A0AAV8WTS5</accession>
<evidence type="ECO:0000313" key="1">
    <source>
        <dbReference type="EMBL" id="KAJ8930159.1"/>
    </source>
</evidence>
<gene>
    <name evidence="1" type="ORF">NQ314_017055</name>
</gene>
<sequence length="117" mass="13486">MIENVFGFISAIFRVFKKPMLLQPNTVSQLTMACVLLHNFLRRNKTSGILYTPPGTLDMYENGKLVRPGSWRQDAENFNGIRCISQVARKPSLNAVKIREKFTEYFYTNNSSCEENE</sequence>
<proteinExistence type="predicted"/>
<dbReference type="EMBL" id="JANEYF010004755">
    <property type="protein sequence ID" value="KAJ8930159.1"/>
    <property type="molecule type" value="Genomic_DNA"/>
</dbReference>
<evidence type="ECO:0000313" key="2">
    <source>
        <dbReference type="Proteomes" id="UP001162156"/>
    </source>
</evidence>
<keyword evidence="2" id="KW-1185">Reference proteome</keyword>
<reference evidence="1" key="1">
    <citation type="journal article" date="2023" name="Insect Mol. Biol.">
        <title>Genome sequencing provides insights into the evolution of gene families encoding plant cell wall-degrading enzymes in longhorned beetles.</title>
        <authorList>
            <person name="Shin N.R."/>
            <person name="Okamura Y."/>
            <person name="Kirsch R."/>
            <person name="Pauchet Y."/>
        </authorList>
    </citation>
    <scope>NUCLEOTIDE SEQUENCE</scope>
    <source>
        <strain evidence="1">RBIC_L_NR</strain>
    </source>
</reference>
<protein>
    <recommendedName>
        <fullName evidence="3">DDE Tnp4 domain-containing protein</fullName>
    </recommendedName>
</protein>
<comment type="caution">
    <text evidence="1">The sequence shown here is derived from an EMBL/GenBank/DDBJ whole genome shotgun (WGS) entry which is preliminary data.</text>
</comment>
<dbReference type="Proteomes" id="UP001162156">
    <property type="component" value="Unassembled WGS sequence"/>
</dbReference>